<comment type="caution">
    <text evidence="2">The sequence shown here is derived from an EMBL/GenBank/DDBJ whole genome shotgun (WGS) entry which is preliminary data.</text>
</comment>
<organism evidence="2 3">
    <name type="scientific">Mycolicibacterium obuense</name>
    <dbReference type="NCBI Taxonomy" id="1807"/>
    <lineage>
        <taxon>Bacteria</taxon>
        <taxon>Bacillati</taxon>
        <taxon>Actinomycetota</taxon>
        <taxon>Actinomycetes</taxon>
        <taxon>Mycobacteriales</taxon>
        <taxon>Mycobacteriaceae</taxon>
        <taxon>Mycolicibacterium</taxon>
    </lineage>
</organism>
<feature type="compositionally biased region" description="Basic and acidic residues" evidence="1">
    <location>
        <begin position="89"/>
        <end position="99"/>
    </location>
</feature>
<sequence>MDDRAGKAAQRPRGLCRVGIVGVGPRADRLEAVGGLPQRQDAGVGSDADEGVGGGGPTGDHCCGQSAVCVTVGHAVAGLIDEVAARFGGDSRRPVDPGVDHSNSYSGSRCEPLRVGQPQVVAGPRPVSEVRIGKDCGRSTHPALLHRLIRTGLIRRDRGWIDDRRFDGLCGGRCQQNDQQ</sequence>
<dbReference type="AlphaFoldDB" id="A0A0M2JZJ3"/>
<dbReference type="EMBL" id="LAUZ02000071">
    <property type="protein sequence ID" value="KKF00371.1"/>
    <property type="molecule type" value="Genomic_DNA"/>
</dbReference>
<evidence type="ECO:0000313" key="2">
    <source>
        <dbReference type="EMBL" id="KKF00371.1"/>
    </source>
</evidence>
<reference evidence="2 3" key="1">
    <citation type="journal article" date="2015" name="Genome Announc.">
        <title>Draft Genome Sequence of Mycobacterium obuense Strain UC1, Isolated from Patient Sputum.</title>
        <authorList>
            <person name="Greninger A.L."/>
            <person name="Cunningham G."/>
            <person name="Hsu E.D."/>
            <person name="Yu J.M."/>
            <person name="Chiu C.Y."/>
            <person name="Miller S."/>
        </authorList>
    </citation>
    <scope>NUCLEOTIDE SEQUENCE [LARGE SCALE GENOMIC DNA]</scope>
    <source>
        <strain evidence="2 3">UC1</strain>
    </source>
</reference>
<gene>
    <name evidence="2" type="ORF">WN67_19295</name>
</gene>
<dbReference type="Proteomes" id="UP000034150">
    <property type="component" value="Unassembled WGS sequence"/>
</dbReference>
<accession>A0A0M2JZJ3</accession>
<protein>
    <submittedName>
        <fullName evidence="2">Uncharacterized protein</fullName>
    </submittedName>
</protein>
<evidence type="ECO:0000313" key="3">
    <source>
        <dbReference type="Proteomes" id="UP000034150"/>
    </source>
</evidence>
<feature type="region of interest" description="Disordered" evidence="1">
    <location>
        <begin position="88"/>
        <end position="110"/>
    </location>
</feature>
<name>A0A0M2JZJ3_9MYCO</name>
<proteinExistence type="predicted"/>
<keyword evidence="3" id="KW-1185">Reference proteome</keyword>
<feature type="region of interest" description="Disordered" evidence="1">
    <location>
        <begin position="35"/>
        <end position="57"/>
    </location>
</feature>
<evidence type="ECO:0000256" key="1">
    <source>
        <dbReference type="SAM" id="MobiDB-lite"/>
    </source>
</evidence>